<keyword evidence="1" id="KW-0479">Metal-binding</keyword>
<feature type="domain" description="CHY-type" evidence="5">
    <location>
        <begin position="38"/>
        <end position="101"/>
    </location>
</feature>
<sequence length="139" mass="15570">MASQSRSISSPPSPKAQTQSSDPQPTIHGISLTPLTQCAHWHSPLDIIAVKHACCRKFYACISCHNALETDHKPRVWEKKNWEEKAVFCGKCKRIWSVREYVNGENEEDGTPRCGDCGAGWNPGCKKHWGLYFDLEGGL</sequence>
<reference evidence="6" key="1">
    <citation type="journal article" date="2020" name="Stud. Mycol.">
        <title>101 Dothideomycetes genomes: a test case for predicting lifestyles and emergence of pathogens.</title>
        <authorList>
            <person name="Haridas S."/>
            <person name="Albert R."/>
            <person name="Binder M."/>
            <person name="Bloem J."/>
            <person name="Labutti K."/>
            <person name="Salamov A."/>
            <person name="Andreopoulos B."/>
            <person name="Baker S."/>
            <person name="Barry K."/>
            <person name="Bills G."/>
            <person name="Bluhm B."/>
            <person name="Cannon C."/>
            <person name="Castanera R."/>
            <person name="Culley D."/>
            <person name="Daum C."/>
            <person name="Ezra D."/>
            <person name="Gonzalez J."/>
            <person name="Henrissat B."/>
            <person name="Kuo A."/>
            <person name="Liang C."/>
            <person name="Lipzen A."/>
            <person name="Lutzoni F."/>
            <person name="Magnuson J."/>
            <person name="Mondo S."/>
            <person name="Nolan M."/>
            <person name="Ohm R."/>
            <person name="Pangilinan J."/>
            <person name="Park H.-J."/>
            <person name="Ramirez L."/>
            <person name="Alfaro M."/>
            <person name="Sun H."/>
            <person name="Tritt A."/>
            <person name="Yoshinaga Y."/>
            <person name="Zwiers L.-H."/>
            <person name="Turgeon B."/>
            <person name="Goodwin S."/>
            <person name="Spatafora J."/>
            <person name="Crous P."/>
            <person name="Grigoriev I."/>
        </authorList>
    </citation>
    <scope>NUCLEOTIDE SEQUENCE</scope>
    <source>
        <strain evidence="6">CBS 109.77</strain>
    </source>
</reference>
<evidence type="ECO:0000256" key="3">
    <source>
        <dbReference type="ARBA" id="ARBA00022833"/>
    </source>
</evidence>
<keyword evidence="7" id="KW-1185">Reference proteome</keyword>
<organism evidence="6 7">
    <name type="scientific">Melanomma pulvis-pyrius CBS 109.77</name>
    <dbReference type="NCBI Taxonomy" id="1314802"/>
    <lineage>
        <taxon>Eukaryota</taxon>
        <taxon>Fungi</taxon>
        <taxon>Dikarya</taxon>
        <taxon>Ascomycota</taxon>
        <taxon>Pezizomycotina</taxon>
        <taxon>Dothideomycetes</taxon>
        <taxon>Pleosporomycetidae</taxon>
        <taxon>Pleosporales</taxon>
        <taxon>Melanommataceae</taxon>
        <taxon>Melanomma</taxon>
    </lineage>
</organism>
<evidence type="ECO:0000256" key="1">
    <source>
        <dbReference type="ARBA" id="ARBA00022723"/>
    </source>
</evidence>
<dbReference type="OrthoDB" id="411372at2759"/>
<gene>
    <name evidence="6" type="ORF">K505DRAFT_327870</name>
</gene>
<evidence type="ECO:0000256" key="4">
    <source>
        <dbReference type="SAM" id="MobiDB-lite"/>
    </source>
</evidence>
<feature type="region of interest" description="Disordered" evidence="4">
    <location>
        <begin position="1"/>
        <end position="26"/>
    </location>
</feature>
<name>A0A6A6X1B2_9PLEO</name>
<proteinExistence type="predicted"/>
<dbReference type="SUPFAM" id="SSF161219">
    <property type="entry name" value="CHY zinc finger-like"/>
    <property type="match status" value="1"/>
</dbReference>
<accession>A0A6A6X1B2</accession>
<protein>
    <recommendedName>
        <fullName evidence="5">CHY-type domain-containing protein</fullName>
    </recommendedName>
</protein>
<evidence type="ECO:0000256" key="2">
    <source>
        <dbReference type="ARBA" id="ARBA00022771"/>
    </source>
</evidence>
<dbReference type="GO" id="GO:0008270">
    <property type="term" value="F:zinc ion binding"/>
    <property type="evidence" value="ECO:0007669"/>
    <property type="project" value="UniProtKB-KW"/>
</dbReference>
<evidence type="ECO:0000313" key="6">
    <source>
        <dbReference type="EMBL" id="KAF2789988.1"/>
    </source>
</evidence>
<keyword evidence="2" id="KW-0863">Zinc-finger</keyword>
<dbReference type="Pfam" id="PF05495">
    <property type="entry name" value="zf-CHY"/>
    <property type="match status" value="1"/>
</dbReference>
<feature type="compositionally biased region" description="Polar residues" evidence="4">
    <location>
        <begin position="15"/>
        <end position="24"/>
    </location>
</feature>
<dbReference type="Proteomes" id="UP000799757">
    <property type="component" value="Unassembled WGS sequence"/>
</dbReference>
<feature type="compositionally biased region" description="Low complexity" evidence="4">
    <location>
        <begin position="1"/>
        <end position="10"/>
    </location>
</feature>
<dbReference type="EMBL" id="MU002100">
    <property type="protein sequence ID" value="KAF2789988.1"/>
    <property type="molecule type" value="Genomic_DNA"/>
</dbReference>
<keyword evidence="3" id="KW-0862">Zinc</keyword>
<evidence type="ECO:0000313" key="7">
    <source>
        <dbReference type="Proteomes" id="UP000799757"/>
    </source>
</evidence>
<dbReference type="InterPro" id="IPR037274">
    <property type="entry name" value="Znf_CHY_sf"/>
</dbReference>
<dbReference type="AlphaFoldDB" id="A0A6A6X1B2"/>
<evidence type="ECO:0000259" key="5">
    <source>
        <dbReference type="Pfam" id="PF05495"/>
    </source>
</evidence>
<dbReference type="InterPro" id="IPR008913">
    <property type="entry name" value="Znf_CHY"/>
</dbReference>